<sequence>MTSPQSSLASLLGNAGARQDLSLDRNANSDEAILDFIQENYHEADPGLADVIDPAFSLTRATEDPSQSHLHSDANAETHAAGDGSPSNGAVSRRSASPVDTSVQIPSALAELAASNGPALHLDIPSADAVIDATFAYNDYGERGEMGGKRKKAPHERAGWKEMDENRGRKRGRKAGTSQSAVGAGGGGGSGSAPNSSGPRELQTYEPLQTDTQGLNGQHLQHSHSHPHEQKEEQQQGQQVQQEQHDGQVQLDDPTQDDITLASTALARDLAQAQAEMGLDVAGLSHEDGAAIARAFEEHHVPAQIIPGEVTLVEEDEHAAEREKARSAGSRAEQNRRAQQVYRRKREERMKQLEAAAAALEPTRRIATDLGVKLKQLAVSFEAAKLENAALRMALVTASQAGHSVLTSDGSLVINKTMNRSTRPSSQEDVTAAFGKLERQSRELAKQNRATQGQQ</sequence>
<protein>
    <recommendedName>
        <fullName evidence="4">BZIP domain-containing protein</fullName>
    </recommendedName>
</protein>
<dbReference type="EMBL" id="RSCD01000029">
    <property type="protein sequence ID" value="RSH81595.1"/>
    <property type="molecule type" value="Genomic_DNA"/>
</dbReference>
<evidence type="ECO:0000313" key="3">
    <source>
        <dbReference type="Proteomes" id="UP000279259"/>
    </source>
</evidence>
<dbReference type="InterPro" id="IPR046347">
    <property type="entry name" value="bZIP_sf"/>
</dbReference>
<dbReference type="SUPFAM" id="SSF57959">
    <property type="entry name" value="Leucine zipper domain"/>
    <property type="match status" value="1"/>
</dbReference>
<evidence type="ECO:0000313" key="2">
    <source>
        <dbReference type="EMBL" id="RSH81595.1"/>
    </source>
</evidence>
<gene>
    <name evidence="2" type="ORF">EHS25_006217</name>
</gene>
<feature type="region of interest" description="Disordered" evidence="1">
    <location>
        <begin position="140"/>
        <end position="254"/>
    </location>
</feature>
<organism evidence="2 3">
    <name type="scientific">Saitozyma podzolica</name>
    <dbReference type="NCBI Taxonomy" id="1890683"/>
    <lineage>
        <taxon>Eukaryota</taxon>
        <taxon>Fungi</taxon>
        <taxon>Dikarya</taxon>
        <taxon>Basidiomycota</taxon>
        <taxon>Agaricomycotina</taxon>
        <taxon>Tremellomycetes</taxon>
        <taxon>Tremellales</taxon>
        <taxon>Trimorphomycetaceae</taxon>
        <taxon>Saitozyma</taxon>
    </lineage>
</organism>
<dbReference type="GO" id="GO:0003700">
    <property type="term" value="F:DNA-binding transcription factor activity"/>
    <property type="evidence" value="ECO:0007669"/>
    <property type="project" value="InterPro"/>
</dbReference>
<feature type="compositionally biased region" description="Basic and acidic residues" evidence="1">
    <location>
        <begin position="155"/>
        <end position="167"/>
    </location>
</feature>
<feature type="region of interest" description="Disordered" evidence="1">
    <location>
        <begin position="59"/>
        <end position="99"/>
    </location>
</feature>
<keyword evidence="3" id="KW-1185">Reference proteome</keyword>
<proteinExistence type="predicted"/>
<name>A0A427XS03_9TREE</name>
<feature type="compositionally biased region" description="Low complexity" evidence="1">
    <location>
        <begin position="235"/>
        <end position="250"/>
    </location>
</feature>
<dbReference type="AlphaFoldDB" id="A0A427XS03"/>
<evidence type="ECO:0000256" key="1">
    <source>
        <dbReference type="SAM" id="MobiDB-lite"/>
    </source>
</evidence>
<evidence type="ECO:0008006" key="4">
    <source>
        <dbReference type="Google" id="ProtNLM"/>
    </source>
</evidence>
<dbReference type="STRING" id="1890683.A0A427XS03"/>
<feature type="compositionally biased region" description="Polar residues" evidence="1">
    <location>
        <begin position="85"/>
        <end position="99"/>
    </location>
</feature>
<comment type="caution">
    <text evidence="2">The sequence shown here is derived from an EMBL/GenBank/DDBJ whole genome shotgun (WGS) entry which is preliminary data.</text>
</comment>
<feature type="compositionally biased region" description="Polar residues" evidence="1">
    <location>
        <begin position="206"/>
        <end position="220"/>
    </location>
</feature>
<dbReference type="OrthoDB" id="2576231at2759"/>
<reference evidence="2 3" key="1">
    <citation type="submission" date="2018-11" db="EMBL/GenBank/DDBJ databases">
        <title>Genome sequence of Saitozyma podzolica DSM 27192.</title>
        <authorList>
            <person name="Aliyu H."/>
            <person name="Gorte O."/>
            <person name="Ochsenreither K."/>
        </authorList>
    </citation>
    <scope>NUCLEOTIDE SEQUENCE [LARGE SCALE GENOMIC DNA]</scope>
    <source>
        <strain evidence="2 3">DSM 27192</strain>
    </source>
</reference>
<dbReference type="Proteomes" id="UP000279259">
    <property type="component" value="Unassembled WGS sequence"/>
</dbReference>
<feature type="region of interest" description="Disordered" evidence="1">
    <location>
        <begin position="316"/>
        <end position="338"/>
    </location>
</feature>
<accession>A0A427XS03</accession>